<dbReference type="EMBL" id="BQKI01000003">
    <property type="protein sequence ID" value="GJM90326.1"/>
    <property type="molecule type" value="Genomic_DNA"/>
</dbReference>
<name>A0AAV5BWB6_ELECO</name>
<sequence length="126" mass="13823">MAGSSCSCTACFGSVCTLLTTSSRPEFKRSCKVYRVNMEKRKLMRARGLRGRAVFIGLYKAISVSPQVFPSLVGNTVYPGLVFGNDQIGTYHLRDESIDYSFNFDSRSGPARPWSLVDCLAAYASG</sequence>
<dbReference type="Proteomes" id="UP001054889">
    <property type="component" value="Unassembled WGS sequence"/>
</dbReference>
<gene>
    <name evidence="1" type="primary">ga06593</name>
    <name evidence="1" type="ORF">PR202_ga06593</name>
</gene>
<organism evidence="1 2">
    <name type="scientific">Eleusine coracana subsp. coracana</name>
    <dbReference type="NCBI Taxonomy" id="191504"/>
    <lineage>
        <taxon>Eukaryota</taxon>
        <taxon>Viridiplantae</taxon>
        <taxon>Streptophyta</taxon>
        <taxon>Embryophyta</taxon>
        <taxon>Tracheophyta</taxon>
        <taxon>Spermatophyta</taxon>
        <taxon>Magnoliopsida</taxon>
        <taxon>Liliopsida</taxon>
        <taxon>Poales</taxon>
        <taxon>Poaceae</taxon>
        <taxon>PACMAD clade</taxon>
        <taxon>Chloridoideae</taxon>
        <taxon>Cynodonteae</taxon>
        <taxon>Eleusininae</taxon>
        <taxon>Eleusine</taxon>
    </lineage>
</organism>
<dbReference type="AlphaFoldDB" id="A0AAV5BWB6"/>
<evidence type="ECO:0000313" key="2">
    <source>
        <dbReference type="Proteomes" id="UP001054889"/>
    </source>
</evidence>
<comment type="caution">
    <text evidence="1">The sequence shown here is derived from an EMBL/GenBank/DDBJ whole genome shotgun (WGS) entry which is preliminary data.</text>
</comment>
<dbReference type="PANTHER" id="PTHR33165:SF78">
    <property type="entry name" value="F-BOX DOMAIN-CONTAINING PROTEIN"/>
    <property type="match status" value="1"/>
</dbReference>
<proteinExistence type="predicted"/>
<protein>
    <submittedName>
        <fullName evidence="1">Uncharacterized protein</fullName>
    </submittedName>
</protein>
<dbReference type="PANTHER" id="PTHR33165">
    <property type="entry name" value="F-BOX DOMAIN CONTAINING PROTEIN-LIKE-RELATED"/>
    <property type="match status" value="1"/>
</dbReference>
<reference evidence="1" key="1">
    <citation type="journal article" date="2018" name="DNA Res.">
        <title>Multiple hybrid de novo genome assembly of finger millet, an orphan allotetraploid crop.</title>
        <authorList>
            <person name="Hatakeyama M."/>
            <person name="Aluri S."/>
            <person name="Balachadran M.T."/>
            <person name="Sivarajan S.R."/>
            <person name="Patrignani A."/>
            <person name="Gruter S."/>
            <person name="Poveda L."/>
            <person name="Shimizu-Inatsugi R."/>
            <person name="Baeten J."/>
            <person name="Francoijs K.J."/>
            <person name="Nataraja K.N."/>
            <person name="Reddy Y.A.N."/>
            <person name="Phadnis S."/>
            <person name="Ravikumar R.L."/>
            <person name="Schlapbach R."/>
            <person name="Sreeman S.M."/>
            <person name="Shimizu K.K."/>
        </authorList>
    </citation>
    <scope>NUCLEOTIDE SEQUENCE</scope>
</reference>
<keyword evidence="2" id="KW-1185">Reference proteome</keyword>
<reference evidence="1" key="2">
    <citation type="submission" date="2021-12" db="EMBL/GenBank/DDBJ databases">
        <title>Resequencing data analysis of finger millet.</title>
        <authorList>
            <person name="Hatakeyama M."/>
            <person name="Aluri S."/>
            <person name="Balachadran M.T."/>
            <person name="Sivarajan S.R."/>
            <person name="Poveda L."/>
            <person name="Shimizu-Inatsugi R."/>
            <person name="Schlapbach R."/>
            <person name="Sreeman S.M."/>
            <person name="Shimizu K.K."/>
        </authorList>
    </citation>
    <scope>NUCLEOTIDE SEQUENCE</scope>
</reference>
<accession>A0AAV5BWB6</accession>
<evidence type="ECO:0000313" key="1">
    <source>
        <dbReference type="EMBL" id="GJM90326.1"/>
    </source>
</evidence>